<feature type="domain" description="YjiS-like" evidence="1">
    <location>
        <begin position="4"/>
        <end position="38"/>
    </location>
</feature>
<evidence type="ECO:0000259" key="1">
    <source>
        <dbReference type="Pfam" id="PF06568"/>
    </source>
</evidence>
<reference evidence="2 3" key="1">
    <citation type="submission" date="2021-03" db="EMBL/GenBank/DDBJ databases">
        <title>Genomic Encyclopedia of Type Strains, Phase IV (KMG-IV): sequencing the most valuable type-strain genomes for metagenomic binning, comparative biology and taxonomic classification.</title>
        <authorList>
            <person name="Goeker M."/>
        </authorList>
    </citation>
    <scope>NUCLEOTIDE SEQUENCE [LARGE SCALE GENOMIC DNA]</scope>
    <source>
        <strain evidence="2 3">DSM 13372</strain>
    </source>
</reference>
<evidence type="ECO:0000313" key="3">
    <source>
        <dbReference type="Proteomes" id="UP000730739"/>
    </source>
</evidence>
<proteinExistence type="predicted"/>
<accession>A0ABS4R5A1</accession>
<organism evidence="2 3">
    <name type="scientific">Sinorhizobium kostiense</name>
    <dbReference type="NCBI Taxonomy" id="76747"/>
    <lineage>
        <taxon>Bacteria</taxon>
        <taxon>Pseudomonadati</taxon>
        <taxon>Pseudomonadota</taxon>
        <taxon>Alphaproteobacteria</taxon>
        <taxon>Hyphomicrobiales</taxon>
        <taxon>Rhizobiaceae</taxon>
        <taxon>Sinorhizobium/Ensifer group</taxon>
        <taxon>Sinorhizobium</taxon>
    </lineage>
</organism>
<keyword evidence="3" id="KW-1185">Reference proteome</keyword>
<sequence length="47" mass="5531">MNLTRSFSNWRKYRQTCNELGRMSDRELNDLGIGRADIPYVARQAVK</sequence>
<dbReference type="Pfam" id="PF06568">
    <property type="entry name" value="YjiS-like"/>
    <property type="match status" value="1"/>
</dbReference>
<gene>
    <name evidence="2" type="ORF">J2Z31_004600</name>
</gene>
<evidence type="ECO:0000313" key="2">
    <source>
        <dbReference type="EMBL" id="MBP2238073.1"/>
    </source>
</evidence>
<dbReference type="Proteomes" id="UP000730739">
    <property type="component" value="Unassembled WGS sequence"/>
</dbReference>
<protein>
    <submittedName>
        <fullName evidence="2">Uncharacterized protein YjiS (DUF1127 family)</fullName>
    </submittedName>
</protein>
<dbReference type="RefSeq" id="WP_209604786.1">
    <property type="nucleotide sequence ID" value="NZ_JAGILA010000007.1"/>
</dbReference>
<comment type="caution">
    <text evidence="2">The sequence shown here is derived from an EMBL/GenBank/DDBJ whole genome shotgun (WGS) entry which is preliminary data.</text>
</comment>
<dbReference type="InterPro" id="IPR009506">
    <property type="entry name" value="YjiS-like"/>
</dbReference>
<name>A0ABS4R5A1_9HYPH</name>
<dbReference type="EMBL" id="JAGILA010000007">
    <property type="protein sequence ID" value="MBP2238073.1"/>
    <property type="molecule type" value="Genomic_DNA"/>
</dbReference>